<dbReference type="FunFam" id="3.30.540.10:FF:000003">
    <property type="entry name" value="Inositol-1-monophosphatase"/>
    <property type="match status" value="1"/>
</dbReference>
<dbReference type="PROSITE" id="PS00629">
    <property type="entry name" value="IMP_1"/>
    <property type="match status" value="1"/>
</dbReference>
<sequence length="264" mass="28824">MSDNIEKILETAAAAAEAAGGIIMSFLNKARIDDKGVNNLVTEADISSEKAIRKIITERYPDHSIMGEEGGGEADPEAEHLWIIDPLDGTNNFAHGFPFFAVSIAYAQKGIVKVGYVYDPVHDEIFHAVKDGGAFLNGTPIKVSEQALNKALIITGFYYDRGEMMRNTLVMVQRLFEQNIRGIRRTGSAALDCCYVASGRADAYVEYQLHTWDFAAGMLIISEAGGDCRQADGRYLGIDSESIAVCNGVFTEKLIELVKYPVGV</sequence>
<dbReference type="PRINTS" id="PR00377">
    <property type="entry name" value="IMPHPHTASES"/>
</dbReference>
<comment type="catalytic activity">
    <reaction evidence="1 8">
        <text>a myo-inositol phosphate + H2O = myo-inositol + phosphate</text>
        <dbReference type="Rhea" id="RHEA:24056"/>
        <dbReference type="ChEBI" id="CHEBI:15377"/>
        <dbReference type="ChEBI" id="CHEBI:17268"/>
        <dbReference type="ChEBI" id="CHEBI:43474"/>
        <dbReference type="ChEBI" id="CHEBI:84139"/>
        <dbReference type="EC" id="3.1.3.25"/>
    </reaction>
</comment>
<comment type="similarity">
    <text evidence="3 8">Belongs to the inositol monophosphatase superfamily.</text>
</comment>
<evidence type="ECO:0000256" key="3">
    <source>
        <dbReference type="ARBA" id="ARBA00009759"/>
    </source>
</evidence>
<feature type="binding site" evidence="7">
    <location>
        <position position="213"/>
    </location>
    <ligand>
        <name>Mg(2+)</name>
        <dbReference type="ChEBI" id="CHEBI:18420"/>
        <label>1</label>
        <note>catalytic</note>
    </ligand>
</feature>
<dbReference type="PROSITE" id="PS00630">
    <property type="entry name" value="IMP_2"/>
    <property type="match status" value="1"/>
</dbReference>
<dbReference type="InterPro" id="IPR020550">
    <property type="entry name" value="Inositol_monophosphatase_CS"/>
</dbReference>
<evidence type="ECO:0000256" key="6">
    <source>
        <dbReference type="ARBA" id="ARBA00022842"/>
    </source>
</evidence>
<dbReference type="Gene3D" id="3.40.190.80">
    <property type="match status" value="1"/>
</dbReference>
<evidence type="ECO:0000313" key="10">
    <source>
        <dbReference type="Proteomes" id="UP001221217"/>
    </source>
</evidence>
<evidence type="ECO:0000256" key="7">
    <source>
        <dbReference type="PIRSR" id="PIRSR600760-2"/>
    </source>
</evidence>
<dbReference type="CDD" id="cd01639">
    <property type="entry name" value="IMPase"/>
    <property type="match status" value="1"/>
</dbReference>
<feature type="binding site" evidence="7">
    <location>
        <position position="88"/>
    </location>
    <ligand>
        <name>Mg(2+)</name>
        <dbReference type="ChEBI" id="CHEBI:18420"/>
        <label>1</label>
        <note>catalytic</note>
    </ligand>
</feature>
<dbReference type="InterPro" id="IPR033942">
    <property type="entry name" value="IMPase"/>
</dbReference>
<dbReference type="GO" id="GO:0008934">
    <property type="term" value="F:inositol monophosphate 1-phosphatase activity"/>
    <property type="evidence" value="ECO:0007669"/>
    <property type="project" value="InterPro"/>
</dbReference>
<protein>
    <recommendedName>
        <fullName evidence="8">Inositol-1-monophosphatase</fullName>
        <ecNumber evidence="8">3.1.3.25</ecNumber>
    </recommendedName>
</protein>
<comment type="cofactor">
    <cofactor evidence="2 7 8">
        <name>Mg(2+)</name>
        <dbReference type="ChEBI" id="CHEBI:18420"/>
    </cofactor>
</comment>
<feature type="binding site" evidence="7">
    <location>
        <position position="85"/>
    </location>
    <ligand>
        <name>Mg(2+)</name>
        <dbReference type="ChEBI" id="CHEBI:18420"/>
        <label>1</label>
        <note>catalytic</note>
    </ligand>
</feature>
<keyword evidence="4 7" id="KW-0479">Metal-binding</keyword>
<reference evidence="9 10" key="1">
    <citation type="submission" date="2022-12" db="EMBL/GenBank/DDBJ databases">
        <title>Metagenome assembled genome from gulf of manar.</title>
        <authorList>
            <person name="Kohli P."/>
            <person name="Pk S."/>
            <person name="Venkata Ramana C."/>
            <person name="Sasikala C."/>
        </authorList>
    </citation>
    <scope>NUCLEOTIDE SEQUENCE [LARGE SCALE GENOMIC DNA]</scope>
    <source>
        <strain evidence="9">JB008</strain>
    </source>
</reference>
<dbReference type="PANTHER" id="PTHR20854:SF4">
    <property type="entry name" value="INOSITOL-1-MONOPHOSPHATASE-RELATED"/>
    <property type="match status" value="1"/>
</dbReference>
<proteinExistence type="inferred from homology"/>
<dbReference type="InterPro" id="IPR020583">
    <property type="entry name" value="Inositol_monoP_metal-BS"/>
</dbReference>
<evidence type="ECO:0000256" key="2">
    <source>
        <dbReference type="ARBA" id="ARBA00001946"/>
    </source>
</evidence>
<name>A0AAJ1ML56_9SPIO</name>
<evidence type="ECO:0000256" key="4">
    <source>
        <dbReference type="ARBA" id="ARBA00022723"/>
    </source>
</evidence>
<feature type="binding site" evidence="7">
    <location>
        <position position="68"/>
    </location>
    <ligand>
        <name>Mg(2+)</name>
        <dbReference type="ChEBI" id="CHEBI:18420"/>
        <label>1</label>
        <note>catalytic</note>
    </ligand>
</feature>
<dbReference type="GO" id="GO:0006020">
    <property type="term" value="P:inositol metabolic process"/>
    <property type="evidence" value="ECO:0007669"/>
    <property type="project" value="TreeGrafter"/>
</dbReference>
<comment type="caution">
    <text evidence="9">The sequence shown here is derived from an EMBL/GenBank/DDBJ whole genome shotgun (WGS) entry which is preliminary data.</text>
</comment>
<dbReference type="GO" id="GO:0007165">
    <property type="term" value="P:signal transduction"/>
    <property type="evidence" value="ECO:0007669"/>
    <property type="project" value="TreeGrafter"/>
</dbReference>
<dbReference type="Proteomes" id="UP001221217">
    <property type="component" value="Unassembled WGS sequence"/>
</dbReference>
<accession>A0AAJ1ML56</accession>
<dbReference type="Pfam" id="PF00459">
    <property type="entry name" value="Inositol_P"/>
    <property type="match status" value="1"/>
</dbReference>
<dbReference type="SUPFAM" id="SSF56655">
    <property type="entry name" value="Carbohydrate phosphatase"/>
    <property type="match status" value="1"/>
</dbReference>
<dbReference type="Gene3D" id="3.30.540.10">
    <property type="entry name" value="Fructose-1,6-Bisphosphatase, subunit A, domain 1"/>
    <property type="match status" value="1"/>
</dbReference>
<dbReference type="EC" id="3.1.3.25" evidence="8"/>
<dbReference type="GO" id="GO:0046854">
    <property type="term" value="P:phosphatidylinositol phosphate biosynthetic process"/>
    <property type="evidence" value="ECO:0007669"/>
    <property type="project" value="InterPro"/>
</dbReference>
<evidence type="ECO:0000256" key="5">
    <source>
        <dbReference type="ARBA" id="ARBA00022801"/>
    </source>
</evidence>
<dbReference type="AlphaFoldDB" id="A0AAJ1ML56"/>
<dbReference type="InterPro" id="IPR000760">
    <property type="entry name" value="Inositol_monophosphatase-like"/>
</dbReference>
<evidence type="ECO:0000313" key="9">
    <source>
        <dbReference type="EMBL" id="MDC7227506.1"/>
    </source>
</evidence>
<organism evidence="9 10">
    <name type="scientific">Candidatus Thalassospirochaeta sargassi</name>
    <dbReference type="NCBI Taxonomy" id="3119039"/>
    <lineage>
        <taxon>Bacteria</taxon>
        <taxon>Pseudomonadati</taxon>
        <taxon>Spirochaetota</taxon>
        <taxon>Spirochaetia</taxon>
        <taxon>Spirochaetales</taxon>
        <taxon>Spirochaetaceae</taxon>
        <taxon>Candidatus Thalassospirochaeta</taxon>
    </lineage>
</organism>
<gene>
    <name evidence="9" type="ORF">PQJ61_12145</name>
</gene>
<keyword evidence="5 8" id="KW-0378">Hydrolase</keyword>
<keyword evidence="6 7" id="KW-0460">Magnesium</keyword>
<dbReference type="GO" id="GO:0046872">
    <property type="term" value="F:metal ion binding"/>
    <property type="evidence" value="ECO:0007669"/>
    <property type="project" value="UniProtKB-KW"/>
</dbReference>
<dbReference type="PANTHER" id="PTHR20854">
    <property type="entry name" value="INOSITOL MONOPHOSPHATASE"/>
    <property type="match status" value="1"/>
</dbReference>
<evidence type="ECO:0000256" key="1">
    <source>
        <dbReference type="ARBA" id="ARBA00001033"/>
    </source>
</evidence>
<evidence type="ECO:0000256" key="8">
    <source>
        <dbReference type="RuleBase" id="RU364068"/>
    </source>
</evidence>
<dbReference type="EMBL" id="JAQQAL010000026">
    <property type="protein sequence ID" value="MDC7227506.1"/>
    <property type="molecule type" value="Genomic_DNA"/>
</dbReference>
<feature type="binding site" evidence="7">
    <location>
        <position position="87"/>
    </location>
    <ligand>
        <name>Mg(2+)</name>
        <dbReference type="ChEBI" id="CHEBI:18420"/>
        <label>1</label>
        <note>catalytic</note>
    </ligand>
</feature>